<dbReference type="Proteomes" id="UP000886885">
    <property type="component" value="Chromosome 1A"/>
</dbReference>
<organism evidence="2 3">
    <name type="scientific">Populus tomentosa</name>
    <name type="common">Chinese white poplar</name>
    <dbReference type="NCBI Taxonomy" id="118781"/>
    <lineage>
        <taxon>Eukaryota</taxon>
        <taxon>Viridiplantae</taxon>
        <taxon>Streptophyta</taxon>
        <taxon>Embryophyta</taxon>
        <taxon>Tracheophyta</taxon>
        <taxon>Spermatophyta</taxon>
        <taxon>Magnoliopsida</taxon>
        <taxon>eudicotyledons</taxon>
        <taxon>Gunneridae</taxon>
        <taxon>Pentapetalae</taxon>
        <taxon>rosids</taxon>
        <taxon>fabids</taxon>
        <taxon>Malpighiales</taxon>
        <taxon>Salicaceae</taxon>
        <taxon>Saliceae</taxon>
        <taxon>Populus</taxon>
    </lineage>
</organism>
<dbReference type="InterPro" id="IPR005069">
    <property type="entry name" value="Nucl-diP-sugar_transferase"/>
</dbReference>
<proteinExistence type="predicted"/>
<dbReference type="Pfam" id="PF03407">
    <property type="entry name" value="Nucleotid_trans"/>
    <property type="match status" value="1"/>
</dbReference>
<evidence type="ECO:0000313" key="2">
    <source>
        <dbReference type="EMBL" id="KAG6793352.1"/>
    </source>
</evidence>
<dbReference type="OrthoDB" id="540503at2759"/>
<accession>A0A8X8IXW4</accession>
<comment type="caution">
    <text evidence="2">The sequence shown here is derived from an EMBL/GenBank/DDBJ whole genome shotgun (WGS) entry which is preliminary data.</text>
</comment>
<gene>
    <name evidence="2" type="ORF">POTOM_002560</name>
</gene>
<feature type="domain" description="Nucleotide-diphospho-sugar transferase" evidence="1">
    <location>
        <begin position="121"/>
        <end position="209"/>
    </location>
</feature>
<evidence type="ECO:0000259" key="1">
    <source>
        <dbReference type="Pfam" id="PF03407"/>
    </source>
</evidence>
<dbReference type="InterPro" id="IPR044821">
    <property type="entry name" value="At1g28695/At4g15970-like"/>
</dbReference>
<dbReference type="PANTHER" id="PTHR46038:SF37">
    <property type="entry name" value="GLYCOSYLTRANSFERASE"/>
    <property type="match status" value="1"/>
</dbReference>
<dbReference type="EMBL" id="JAAWWB010000001">
    <property type="protein sequence ID" value="KAG6793352.1"/>
    <property type="molecule type" value="Genomic_DNA"/>
</dbReference>
<evidence type="ECO:0000313" key="3">
    <source>
        <dbReference type="Proteomes" id="UP000886885"/>
    </source>
</evidence>
<protein>
    <recommendedName>
        <fullName evidence="1">Nucleotide-diphospho-sugar transferase domain-containing protein</fullName>
    </recommendedName>
</protein>
<name>A0A8X8IXW4_POPTO</name>
<reference evidence="2" key="1">
    <citation type="journal article" date="2020" name="bioRxiv">
        <title>Hybrid origin of Populus tomentosa Carr. identified through genome sequencing and phylogenomic analysis.</title>
        <authorList>
            <person name="An X."/>
            <person name="Gao K."/>
            <person name="Chen Z."/>
            <person name="Li J."/>
            <person name="Yang X."/>
            <person name="Yang X."/>
            <person name="Zhou J."/>
            <person name="Guo T."/>
            <person name="Zhao T."/>
            <person name="Huang S."/>
            <person name="Miao D."/>
            <person name="Khan W.U."/>
            <person name="Rao P."/>
            <person name="Ye M."/>
            <person name="Lei B."/>
            <person name="Liao W."/>
            <person name="Wang J."/>
            <person name="Ji L."/>
            <person name="Li Y."/>
            <person name="Guo B."/>
            <person name="Mustafa N.S."/>
            <person name="Li S."/>
            <person name="Yun Q."/>
            <person name="Keller S.R."/>
            <person name="Mao J."/>
            <person name="Zhang R."/>
            <person name="Strauss S.H."/>
        </authorList>
    </citation>
    <scope>NUCLEOTIDE SEQUENCE</scope>
    <source>
        <strain evidence="2">GM15</strain>
        <tissue evidence="2">Leaf</tissue>
    </source>
</reference>
<sequence>MIGLVLKGLATRRLQVGGPCGQEARALMAATTKFGGPNCGGDRRKLQKWPRAASTPGRIVILTVLDKSWARPGSVLDLFLESFQIGEGTEHLLNHLVIVGLDFQAFQYCHNQSSINKYSRGGFFFIKSDFASLEFLEVWNLSRFLHPNMATASVCQRIIDEGFVEMVGLRTMHIEPSYCGGLCEPGKDTSEIYALNATCCSDLDSKVHGLNLVLDNVVHEESRMFNALLVKDNSSASPISSGRAQMKCSTS</sequence>
<keyword evidence="3" id="KW-1185">Reference proteome</keyword>
<dbReference type="AlphaFoldDB" id="A0A8X8IXW4"/>
<dbReference type="PANTHER" id="PTHR46038">
    <property type="entry name" value="EXPRESSED PROTEIN-RELATED"/>
    <property type="match status" value="1"/>
</dbReference>